<keyword evidence="6" id="KW-1185">Reference proteome</keyword>
<dbReference type="Pfam" id="PF06094">
    <property type="entry name" value="GGACT"/>
    <property type="match status" value="1"/>
</dbReference>
<dbReference type="OrthoDB" id="113620at2759"/>
<accession>A0A9C7PVZ9</accession>
<evidence type="ECO:0000313" key="5">
    <source>
        <dbReference type="EMBL" id="GJQ10632.1"/>
    </source>
</evidence>
<sequence length="148" mass="17225">MFVFVYGTLKRGFPNHEFMKGIFESQAVTLESYPLVVGTPMAVPFLLPFPSRGKRVKGELYKVDSTQLEYLDDFEAVQQGLYFRDSIHVEKLFEEPKQKTIVQSWAYFRGETGPSWASDCSCAQLFDNEHLEEYTLDKVKYFVPRSQR</sequence>
<feature type="active site" description="Proton acceptor" evidence="2">
    <location>
        <position position="75"/>
    </location>
</feature>
<dbReference type="InterPro" id="IPR036568">
    <property type="entry name" value="GGCT-like_sf"/>
</dbReference>
<dbReference type="Gene3D" id="3.10.490.10">
    <property type="entry name" value="Gamma-glutamyl cyclotransferase-like"/>
    <property type="match status" value="1"/>
</dbReference>
<gene>
    <name evidence="5" type="ORF">GpartN1_g2423.t1</name>
</gene>
<dbReference type="SUPFAM" id="SSF110857">
    <property type="entry name" value="Gamma-glutamyl cyclotransferase-like"/>
    <property type="match status" value="1"/>
</dbReference>
<dbReference type="InterPro" id="IPR013024">
    <property type="entry name" value="GGCT-like"/>
</dbReference>
<comment type="similarity">
    <text evidence="1 3">Belongs to the gamma-glutamylcyclotransferase family.</text>
</comment>
<evidence type="ECO:0000256" key="2">
    <source>
        <dbReference type="PIRSR" id="PIRSR639126-1"/>
    </source>
</evidence>
<name>A0A9C7PVZ9_9RHOD</name>
<comment type="caution">
    <text evidence="5">The sequence shown here is derived from an EMBL/GenBank/DDBJ whole genome shotgun (WGS) entry which is preliminary data.</text>
</comment>
<dbReference type="InterPro" id="IPR039126">
    <property type="entry name" value="GGACT"/>
</dbReference>
<dbReference type="PANTHER" id="PTHR12510:SF4">
    <property type="entry name" value="GAMMA-GLUTAMYLAMINECYCLOTRANSFERASE"/>
    <property type="match status" value="1"/>
</dbReference>
<reference evidence="5" key="1">
    <citation type="journal article" date="2022" name="Proc. Natl. Acad. Sci. U.S.A.">
        <title>Life cycle and functional genomics of the unicellular red alga Galdieria for elucidating algal and plant evolution and industrial use.</title>
        <authorList>
            <person name="Hirooka S."/>
            <person name="Itabashi T."/>
            <person name="Ichinose T.M."/>
            <person name="Onuma R."/>
            <person name="Fujiwara T."/>
            <person name="Yamashita S."/>
            <person name="Jong L.W."/>
            <person name="Tomita R."/>
            <person name="Iwane A.H."/>
            <person name="Miyagishima S.Y."/>
        </authorList>
    </citation>
    <scope>NUCLEOTIDE SEQUENCE</scope>
    <source>
        <strain evidence="5">NBRC 102759</strain>
    </source>
</reference>
<protein>
    <recommendedName>
        <fullName evidence="3">Gamma-glutamylcyclotransferase family protein</fullName>
    </recommendedName>
</protein>
<evidence type="ECO:0000256" key="3">
    <source>
        <dbReference type="RuleBase" id="RU367036"/>
    </source>
</evidence>
<feature type="domain" description="Gamma-glutamylcyclotransferase AIG2-like" evidence="4">
    <location>
        <begin position="3"/>
        <end position="111"/>
    </location>
</feature>
<evidence type="ECO:0000256" key="1">
    <source>
        <dbReference type="ARBA" id="ARBA00008861"/>
    </source>
</evidence>
<dbReference type="InterPro" id="IPR009288">
    <property type="entry name" value="AIG2-like_dom"/>
</dbReference>
<dbReference type="GO" id="GO:0005829">
    <property type="term" value="C:cytosol"/>
    <property type="evidence" value="ECO:0007669"/>
    <property type="project" value="TreeGrafter"/>
</dbReference>
<dbReference type="Proteomes" id="UP001061958">
    <property type="component" value="Unassembled WGS sequence"/>
</dbReference>
<dbReference type="GO" id="GO:0061929">
    <property type="term" value="F:gamma-glutamylaminecyclotransferase activity"/>
    <property type="evidence" value="ECO:0007669"/>
    <property type="project" value="InterPro"/>
</dbReference>
<reference evidence="5" key="2">
    <citation type="submission" date="2022-01" db="EMBL/GenBank/DDBJ databases">
        <authorList>
            <person name="Hirooka S."/>
            <person name="Miyagishima S.Y."/>
        </authorList>
    </citation>
    <scope>NUCLEOTIDE SEQUENCE</scope>
    <source>
        <strain evidence="5">NBRC 102759</strain>
    </source>
</reference>
<dbReference type="CDD" id="cd06661">
    <property type="entry name" value="GGCT_like"/>
    <property type="match status" value="1"/>
</dbReference>
<dbReference type="PANTHER" id="PTHR12510">
    <property type="entry name" value="TROPONIN C-AKIN-1 PROTEIN"/>
    <property type="match status" value="1"/>
</dbReference>
<proteinExistence type="inferred from homology"/>
<evidence type="ECO:0000313" key="6">
    <source>
        <dbReference type="Proteomes" id="UP001061958"/>
    </source>
</evidence>
<dbReference type="EMBL" id="BQMJ01000017">
    <property type="protein sequence ID" value="GJQ10632.1"/>
    <property type="molecule type" value="Genomic_DNA"/>
</dbReference>
<evidence type="ECO:0000259" key="4">
    <source>
        <dbReference type="Pfam" id="PF06094"/>
    </source>
</evidence>
<organism evidence="5 6">
    <name type="scientific">Galdieria partita</name>
    <dbReference type="NCBI Taxonomy" id="83374"/>
    <lineage>
        <taxon>Eukaryota</taxon>
        <taxon>Rhodophyta</taxon>
        <taxon>Bangiophyceae</taxon>
        <taxon>Galdieriales</taxon>
        <taxon>Galdieriaceae</taxon>
        <taxon>Galdieria</taxon>
    </lineage>
</organism>
<dbReference type="AlphaFoldDB" id="A0A9C7PVZ9"/>